<proteinExistence type="inferred from homology"/>
<dbReference type="Gene3D" id="2.40.50.100">
    <property type="match status" value="1"/>
</dbReference>
<dbReference type="InterPro" id="IPR006143">
    <property type="entry name" value="RND_pump_MFP"/>
</dbReference>
<protein>
    <submittedName>
        <fullName evidence="8">HlyD family secretion protein</fullName>
    </submittedName>
</protein>
<gene>
    <name evidence="8" type="ORF">AAGT95_00285</name>
</gene>
<name>A0ABZ3CTD2_9GAMM</name>
<dbReference type="InterPro" id="IPR058634">
    <property type="entry name" value="AaeA-lik-b-barrel"/>
</dbReference>
<evidence type="ECO:0000313" key="8">
    <source>
        <dbReference type="EMBL" id="XAD54441.1"/>
    </source>
</evidence>
<evidence type="ECO:0000256" key="1">
    <source>
        <dbReference type="ARBA" id="ARBA00009477"/>
    </source>
</evidence>
<comment type="similarity">
    <text evidence="1">Belongs to the membrane fusion protein (MFP) (TC 8.A.1) family.</text>
</comment>
<dbReference type="PANTHER" id="PTHR30367:SF12">
    <property type="entry name" value="P-HYDROXYBENZOIC ACID EFFLUX PUMP SUBUNIT AAEA"/>
    <property type="match status" value="1"/>
</dbReference>
<dbReference type="SUPFAM" id="SSF111369">
    <property type="entry name" value="HlyD-like secretion proteins"/>
    <property type="match status" value="1"/>
</dbReference>
<feature type="domain" description="p-hydroxybenzoic acid efflux pump subunit AaeA-like beta-barrel" evidence="7">
    <location>
        <begin position="189"/>
        <end position="285"/>
    </location>
</feature>
<evidence type="ECO:0000313" key="9">
    <source>
        <dbReference type="Proteomes" id="UP001453229"/>
    </source>
</evidence>
<organism evidence="8 9">
    <name type="scientific">Salinicola lusitanus</name>
    <dbReference type="NCBI Taxonomy" id="1949085"/>
    <lineage>
        <taxon>Bacteria</taxon>
        <taxon>Pseudomonadati</taxon>
        <taxon>Pseudomonadota</taxon>
        <taxon>Gammaproteobacteria</taxon>
        <taxon>Oceanospirillales</taxon>
        <taxon>Halomonadaceae</taxon>
        <taxon>Salinicola</taxon>
    </lineage>
</organism>
<dbReference type="InterPro" id="IPR050393">
    <property type="entry name" value="MFP_Efflux_Pump"/>
</dbReference>
<keyword evidence="9" id="KW-1185">Reference proteome</keyword>
<feature type="transmembrane region" description="Helical" evidence="5">
    <location>
        <begin position="12"/>
        <end position="32"/>
    </location>
</feature>
<dbReference type="EMBL" id="CP151919">
    <property type="protein sequence ID" value="XAD54441.1"/>
    <property type="molecule type" value="Genomic_DNA"/>
</dbReference>
<accession>A0ABZ3CTD2</accession>
<evidence type="ECO:0000256" key="4">
    <source>
        <dbReference type="ARBA" id="ARBA00023136"/>
    </source>
</evidence>
<dbReference type="Pfam" id="PF25963">
    <property type="entry name" value="Beta-barrel_AAEA"/>
    <property type="match status" value="1"/>
</dbReference>
<dbReference type="NCBIfam" id="TIGR01730">
    <property type="entry name" value="RND_mfp"/>
    <property type="match status" value="1"/>
</dbReference>
<keyword evidence="2 5" id="KW-0812">Transmembrane</keyword>
<dbReference type="Gene3D" id="2.40.30.170">
    <property type="match status" value="1"/>
</dbReference>
<evidence type="ECO:0000259" key="6">
    <source>
        <dbReference type="Pfam" id="PF25917"/>
    </source>
</evidence>
<feature type="domain" description="Multidrug resistance protein MdtA-like barrel-sandwich hybrid" evidence="6">
    <location>
        <begin position="47"/>
        <end position="185"/>
    </location>
</feature>
<dbReference type="InterPro" id="IPR058625">
    <property type="entry name" value="MdtA-like_BSH"/>
</dbReference>
<evidence type="ECO:0000259" key="7">
    <source>
        <dbReference type="Pfam" id="PF25963"/>
    </source>
</evidence>
<evidence type="ECO:0000256" key="3">
    <source>
        <dbReference type="ARBA" id="ARBA00022989"/>
    </source>
</evidence>
<sequence>MKRLLMPVAKVTLTLGAVIAAMLLVIALWQAYVLAPWTRDGRVNAQVVRIAPEVSGTIAEVAVTDDQYVKRGELLYRIDPERFALAVEQAEARLASATATLSQKVDYAKRRQGLGEYVSREQVHSATQDVDIARAEKHQAQVALNLARLDLTHATLRSPVDGYVTHLRLRKGDYAVAGQQNLAVLDANSFWVTGYFAETKLQGIHPGAAATVQLMGFEAPLRGHVASIGRGIANTNEGIDDQGLPSVEPSFSWVRLAQRIPVRIAIDRVPESIELTAGMTGSVEVDQTSGGHVRLHGRLITLLHRWM</sequence>
<keyword evidence="3 5" id="KW-1133">Transmembrane helix</keyword>
<dbReference type="Proteomes" id="UP001453229">
    <property type="component" value="Chromosome"/>
</dbReference>
<reference evidence="8 9" key="1">
    <citation type="submission" date="2024-04" db="EMBL/GenBank/DDBJ databases">
        <title>Salinicola lusitanus LLJ914,a marine bacterium isolated from the Okinawa Trough.</title>
        <authorList>
            <person name="Li J."/>
        </authorList>
    </citation>
    <scope>NUCLEOTIDE SEQUENCE [LARGE SCALE GENOMIC DNA]</scope>
    <source>
        <strain evidence="8 9">LLJ914</strain>
    </source>
</reference>
<evidence type="ECO:0000256" key="2">
    <source>
        <dbReference type="ARBA" id="ARBA00022692"/>
    </source>
</evidence>
<dbReference type="Pfam" id="PF25917">
    <property type="entry name" value="BSH_RND"/>
    <property type="match status" value="1"/>
</dbReference>
<dbReference type="PANTHER" id="PTHR30367">
    <property type="entry name" value="P-HYDROXYBENZOIC ACID EFFLUX PUMP SUBUNIT AAEA-RELATED"/>
    <property type="match status" value="1"/>
</dbReference>
<dbReference type="RefSeq" id="WP_106419530.1">
    <property type="nucleotide sequence ID" value="NZ_CP151919.1"/>
</dbReference>
<evidence type="ECO:0000256" key="5">
    <source>
        <dbReference type="SAM" id="Phobius"/>
    </source>
</evidence>
<keyword evidence="4 5" id="KW-0472">Membrane</keyword>